<proteinExistence type="predicted"/>
<evidence type="ECO:0008006" key="3">
    <source>
        <dbReference type="Google" id="ProtNLM"/>
    </source>
</evidence>
<evidence type="ECO:0000313" key="1">
    <source>
        <dbReference type="EMBL" id="RKS58189.1"/>
    </source>
</evidence>
<dbReference type="Proteomes" id="UP000280955">
    <property type="component" value="Unassembled WGS sequence"/>
</dbReference>
<comment type="caution">
    <text evidence="1">The sequence shown here is derived from an EMBL/GenBank/DDBJ whole genome shotgun (WGS) entry which is preliminary data.</text>
</comment>
<reference evidence="1 2" key="1">
    <citation type="submission" date="2018-10" db="EMBL/GenBank/DDBJ databases">
        <title>Genomic Encyclopedia of Archaeal and Bacterial Type Strains, Phase II (KMG-II): from individual species to whole genera.</title>
        <authorList>
            <person name="Goeker M."/>
        </authorList>
    </citation>
    <scope>NUCLEOTIDE SEQUENCE [LARGE SCALE GENOMIC DNA]</scope>
    <source>
        <strain evidence="1 2">DSM 15149</strain>
    </source>
</reference>
<sequence>MTKPRVPHRVPVKRHLELSSENILINQKKVNAVINFFLPDFLR</sequence>
<gene>
    <name evidence="1" type="ORF">BDD30_3043</name>
</gene>
<dbReference type="EMBL" id="RBLJ01000003">
    <property type="protein sequence ID" value="RKS58189.1"/>
    <property type="molecule type" value="Genomic_DNA"/>
</dbReference>
<protein>
    <recommendedName>
        <fullName evidence="3">Transposase</fullName>
    </recommendedName>
</protein>
<keyword evidence="2" id="KW-1185">Reference proteome</keyword>
<accession>A0ABX9SMC9</accession>
<name>A0ABX9SMC9_9GAMM</name>
<evidence type="ECO:0000313" key="2">
    <source>
        <dbReference type="Proteomes" id="UP000280955"/>
    </source>
</evidence>
<organism evidence="1 2">
    <name type="scientific">Photorhabdus asymbiotica</name>
    <dbReference type="NCBI Taxonomy" id="291112"/>
    <lineage>
        <taxon>Bacteria</taxon>
        <taxon>Pseudomonadati</taxon>
        <taxon>Pseudomonadota</taxon>
        <taxon>Gammaproteobacteria</taxon>
        <taxon>Enterobacterales</taxon>
        <taxon>Morganellaceae</taxon>
        <taxon>Photorhabdus</taxon>
    </lineage>
</organism>